<dbReference type="RefSeq" id="WP_017743286.1">
    <property type="nucleotide sequence ID" value="NZ_KQ976354.1"/>
</dbReference>
<evidence type="ECO:0000313" key="2">
    <source>
        <dbReference type="Proteomes" id="UP000076925"/>
    </source>
</evidence>
<name>A0A139WZ67_9CYAN</name>
<protein>
    <submittedName>
        <fullName evidence="1">Glycosyl transferase family 1</fullName>
    </submittedName>
</protein>
<accession>A0A139WZ67</accession>
<reference evidence="1 2" key="1">
    <citation type="journal article" date="2013" name="Genome Biol. Evol.">
        <title>Genomes of Stigonematalean cyanobacteria (subsection V) and the evolution of oxygenic photosynthesis from prokaryotes to plastids.</title>
        <authorList>
            <person name="Dagan T."/>
            <person name="Roettger M."/>
            <person name="Stucken K."/>
            <person name="Landan G."/>
            <person name="Koch R."/>
            <person name="Major P."/>
            <person name="Gould S.B."/>
            <person name="Goremykin V.V."/>
            <person name="Rippka R."/>
            <person name="Tandeau de Marsac N."/>
            <person name="Gugger M."/>
            <person name="Lockhart P.J."/>
            <person name="Allen J.F."/>
            <person name="Brune I."/>
            <person name="Maus I."/>
            <person name="Puhler A."/>
            <person name="Martin W.F."/>
        </authorList>
    </citation>
    <scope>NUCLEOTIDE SEQUENCE [LARGE SCALE GENOMIC DNA]</scope>
    <source>
        <strain evidence="1 2">PCC 7110</strain>
    </source>
</reference>
<keyword evidence="2" id="KW-1185">Reference proteome</keyword>
<proteinExistence type="predicted"/>
<dbReference type="Gene3D" id="3.40.50.2000">
    <property type="entry name" value="Glycogen Phosphorylase B"/>
    <property type="match status" value="1"/>
</dbReference>
<dbReference type="OrthoDB" id="479249at2"/>
<sequence length="551" mass="62487">METIANDRLNLWREEGQRIIQKNFQVFRSLLEQARDFVRCGNYDAAAVYAKMAAVCANFNHCGLFASPELEQVLIEIGRKALPKDCYSNKGKATPPTPKNVLHIATSVVGFGGHGRMLRRWIQQDTERYHSLVITEEPRAVIPKLLSEAVTKSGGKIYVLNETIGSLISWAKQLREIAAAADTIVLHIYNYDVIPIIAFADRENLPTIIFLNHTDHNFWLGGSICDVLANLRESGMRLSQKRRGIEPERNALLPTLVEPIQRVLSRQEAKQQLGLSENGVLLLSIARATKYQTIDGISYADAHVPLLQKYQQAVLIVIGSGERDDWLDAIERTQGRIISLPERLDTAVFYQAADIYVDSYPFISNTSLLEAGSYGVPLVTRYPYSSDICEILGADMPGLTGNLIRVRDLKEYTVVLSRLVEDEDLRLNLGEATKNKILQTHVGEYWLSSLDKIYHLAATVSRHTPPSAAIDRMLLEEPDVFIPHVYGCDFDFDQLIRSHLTIMPIRQRLHHWLKLYKNHGFRHTSSPLGQLAPFKFLIPEWLLWQIKRSLR</sequence>
<dbReference type="STRING" id="128403.WA1_04315"/>
<dbReference type="EMBL" id="ANNX02000045">
    <property type="protein sequence ID" value="KYC37749.1"/>
    <property type="molecule type" value="Genomic_DNA"/>
</dbReference>
<dbReference type="GO" id="GO:0016740">
    <property type="term" value="F:transferase activity"/>
    <property type="evidence" value="ECO:0007669"/>
    <property type="project" value="UniProtKB-KW"/>
</dbReference>
<gene>
    <name evidence="1" type="ORF">WA1_04315</name>
</gene>
<organism evidence="1 2">
    <name type="scientific">Scytonema hofmannii PCC 7110</name>
    <dbReference type="NCBI Taxonomy" id="128403"/>
    <lineage>
        <taxon>Bacteria</taxon>
        <taxon>Bacillati</taxon>
        <taxon>Cyanobacteriota</taxon>
        <taxon>Cyanophyceae</taxon>
        <taxon>Nostocales</taxon>
        <taxon>Scytonemataceae</taxon>
        <taxon>Scytonema</taxon>
    </lineage>
</organism>
<comment type="caution">
    <text evidence="1">The sequence shown here is derived from an EMBL/GenBank/DDBJ whole genome shotgun (WGS) entry which is preliminary data.</text>
</comment>
<dbReference type="Proteomes" id="UP000076925">
    <property type="component" value="Unassembled WGS sequence"/>
</dbReference>
<dbReference type="Pfam" id="PF13692">
    <property type="entry name" value="Glyco_trans_1_4"/>
    <property type="match status" value="1"/>
</dbReference>
<dbReference type="SUPFAM" id="SSF53756">
    <property type="entry name" value="UDP-Glycosyltransferase/glycogen phosphorylase"/>
    <property type="match status" value="1"/>
</dbReference>
<dbReference type="AlphaFoldDB" id="A0A139WZ67"/>
<keyword evidence="1" id="KW-0808">Transferase</keyword>
<evidence type="ECO:0000313" key="1">
    <source>
        <dbReference type="EMBL" id="KYC37749.1"/>
    </source>
</evidence>